<proteinExistence type="predicted"/>
<dbReference type="OrthoDB" id="7200194at2"/>
<dbReference type="AlphaFoldDB" id="A0A4Q2IZ36"/>
<reference evidence="1 2" key="1">
    <citation type="submission" date="2019-01" db="EMBL/GenBank/DDBJ databases">
        <title>Sphingomonas mucosissima sp. nov. and Sphingomonas desiccabilis sp. nov., from biological soil crusts in the Colorado Plateau, USA.</title>
        <authorList>
            <person name="Zhu D."/>
        </authorList>
    </citation>
    <scope>NUCLEOTIDE SEQUENCE [LARGE SCALE GENOMIC DNA]</scope>
    <source>
        <strain evidence="1 2">CP1D</strain>
    </source>
</reference>
<comment type="caution">
    <text evidence="1">The sequence shown here is derived from an EMBL/GenBank/DDBJ whole genome shotgun (WGS) entry which is preliminary data.</text>
</comment>
<dbReference type="Proteomes" id="UP000292347">
    <property type="component" value="Unassembled WGS sequence"/>
</dbReference>
<gene>
    <name evidence="1" type="ORF">EO081_01805</name>
</gene>
<keyword evidence="2" id="KW-1185">Reference proteome</keyword>
<organism evidence="1 2">
    <name type="scientific">Sphingomonas desiccabilis</name>
    <dbReference type="NCBI Taxonomy" id="429134"/>
    <lineage>
        <taxon>Bacteria</taxon>
        <taxon>Pseudomonadati</taxon>
        <taxon>Pseudomonadota</taxon>
        <taxon>Alphaproteobacteria</taxon>
        <taxon>Sphingomonadales</taxon>
        <taxon>Sphingomonadaceae</taxon>
        <taxon>Sphingomonas</taxon>
    </lineage>
</organism>
<sequence>MKKLRVFGWLALLAFVPQQALAGPAYLVQPIPAGAETVRFEQGVPTLDLEGPNGAVQVTPLPLDHGSLSFAIAVYNSGQAPANIDVSNIVVTTGEQQLAVFTREELESKAKNRAMWQSIALAAVGGLAAAAAASQRDTYRHTFVTPRGTYRSTYSAPSAAGQVAAVGLVAGTGVGIASIQKQLDETRAALGAEIVQTTTVDPGESYAGRIVVAKIKNKPKLPQKVSFVVNWNGHAYPFAFQLSKKGTPQPAFPALTPAPIEPAPAGEAEMTPAVATTI</sequence>
<evidence type="ECO:0000313" key="1">
    <source>
        <dbReference type="EMBL" id="RXZ34451.1"/>
    </source>
</evidence>
<name>A0A4Q2IZ36_9SPHN</name>
<evidence type="ECO:0000313" key="2">
    <source>
        <dbReference type="Proteomes" id="UP000292347"/>
    </source>
</evidence>
<dbReference type="EMBL" id="SDPT01000001">
    <property type="protein sequence ID" value="RXZ34451.1"/>
    <property type="molecule type" value="Genomic_DNA"/>
</dbReference>
<accession>A0A4Q2IZ36</accession>
<protein>
    <submittedName>
        <fullName evidence="1">Uncharacterized protein</fullName>
    </submittedName>
</protein>
<dbReference type="RefSeq" id="WP_129340242.1">
    <property type="nucleotide sequence ID" value="NZ_JACIDD010000001.1"/>
</dbReference>